<reference evidence="2 3" key="1">
    <citation type="journal article" date="2014" name="Antonie Van Leeuwenhoek">
        <title>Hyphomonas beringensis sp. nov. and Hyphomonas chukchiensis sp. nov., isolated from surface seawater of the Bering Sea and Chukchi Sea.</title>
        <authorList>
            <person name="Li C."/>
            <person name="Lai Q."/>
            <person name="Li G."/>
            <person name="Dong C."/>
            <person name="Wang J."/>
            <person name="Liao Y."/>
            <person name="Shao Z."/>
        </authorList>
    </citation>
    <scope>NUCLEOTIDE SEQUENCE [LARGE SCALE GENOMIC DNA]</scope>
    <source>
        <strain evidence="2 3">BH-BN04-4</strain>
    </source>
</reference>
<gene>
    <name evidence="2" type="ORF">HY30_17005</name>
</gene>
<name>A0A062UBN0_9PROT</name>
<dbReference type="InterPro" id="IPR014719">
    <property type="entry name" value="Ribosomal_bL12_C/ClpS-like"/>
</dbReference>
<evidence type="ECO:0000313" key="2">
    <source>
        <dbReference type="EMBL" id="KCZ57766.1"/>
    </source>
</evidence>
<dbReference type="Pfam" id="PF00542">
    <property type="entry name" value="Ribosomal_L12"/>
    <property type="match status" value="1"/>
</dbReference>
<keyword evidence="3" id="KW-1185">Reference proteome</keyword>
<feature type="domain" description="Large ribosomal subunit protein bL12 C-terminal" evidence="1">
    <location>
        <begin position="65"/>
        <end position="92"/>
    </location>
</feature>
<dbReference type="InterPro" id="IPR013823">
    <property type="entry name" value="Ribosomal_bL12_C"/>
</dbReference>
<dbReference type="Gene3D" id="3.30.1390.10">
    <property type="match status" value="1"/>
</dbReference>
<dbReference type="Proteomes" id="UP000027190">
    <property type="component" value="Unassembled WGS sequence"/>
</dbReference>
<evidence type="ECO:0000259" key="1">
    <source>
        <dbReference type="Pfam" id="PF00542"/>
    </source>
</evidence>
<sequence>MAMIDKLSDPVILFALVLAFVLGFMMRGSGRGSLSPAPMNRDEIDAALKRVTISRWMDIDAEIAAGRKLAAIKLLREATGLGLKDSKEAVEARMAERRMTRH</sequence>
<evidence type="ECO:0000313" key="3">
    <source>
        <dbReference type="Proteomes" id="UP000027190"/>
    </source>
</evidence>
<dbReference type="PATRIC" id="fig|1280947.3.peg.1979"/>
<dbReference type="GO" id="GO:0006412">
    <property type="term" value="P:translation"/>
    <property type="evidence" value="ECO:0007669"/>
    <property type="project" value="InterPro"/>
</dbReference>
<proteinExistence type="predicted"/>
<dbReference type="GO" id="GO:0003735">
    <property type="term" value="F:structural constituent of ribosome"/>
    <property type="evidence" value="ECO:0007669"/>
    <property type="project" value="InterPro"/>
</dbReference>
<protein>
    <recommendedName>
        <fullName evidence="1">Large ribosomal subunit protein bL12 C-terminal domain-containing protein</fullName>
    </recommendedName>
</protein>
<dbReference type="STRING" id="1280947.HY30_17005"/>
<dbReference type="EMBL" id="AWFG01000026">
    <property type="protein sequence ID" value="KCZ57766.1"/>
    <property type="molecule type" value="Genomic_DNA"/>
</dbReference>
<dbReference type="OrthoDB" id="7620421at2"/>
<accession>A0A062UBN0</accession>
<dbReference type="AlphaFoldDB" id="A0A062UBN0"/>
<organism evidence="2 3">
    <name type="scientific">Hyphomonas chukchiensis</name>
    <dbReference type="NCBI Taxonomy" id="1280947"/>
    <lineage>
        <taxon>Bacteria</taxon>
        <taxon>Pseudomonadati</taxon>
        <taxon>Pseudomonadota</taxon>
        <taxon>Alphaproteobacteria</taxon>
        <taxon>Hyphomonadales</taxon>
        <taxon>Hyphomonadaceae</taxon>
        <taxon>Hyphomonas</taxon>
    </lineage>
</organism>
<comment type="caution">
    <text evidence="2">The sequence shown here is derived from an EMBL/GenBank/DDBJ whole genome shotgun (WGS) entry which is preliminary data.</text>
</comment>